<accession>A4BM57</accession>
<evidence type="ECO:0000256" key="4">
    <source>
        <dbReference type="ARBA" id="ARBA00022989"/>
    </source>
</evidence>
<dbReference type="SUPFAM" id="SSF81338">
    <property type="entry name" value="Aquaporin-like"/>
    <property type="match status" value="1"/>
</dbReference>
<evidence type="ECO:0000256" key="1">
    <source>
        <dbReference type="ARBA" id="ARBA00004141"/>
    </source>
</evidence>
<keyword evidence="2" id="KW-1003">Cell membrane</keyword>
<keyword evidence="5 6" id="KW-0472">Membrane</keyword>
<keyword evidence="9" id="KW-1185">Reference proteome</keyword>
<keyword evidence="3 6" id="KW-0812">Transmembrane</keyword>
<organism evidence="8 9">
    <name type="scientific">Nitrococcus mobilis Nb-231</name>
    <dbReference type="NCBI Taxonomy" id="314278"/>
    <lineage>
        <taxon>Bacteria</taxon>
        <taxon>Pseudomonadati</taxon>
        <taxon>Pseudomonadota</taxon>
        <taxon>Gammaproteobacteria</taxon>
        <taxon>Chromatiales</taxon>
        <taxon>Ectothiorhodospiraceae</taxon>
        <taxon>Nitrococcus</taxon>
    </lineage>
</organism>
<evidence type="ECO:0000313" key="8">
    <source>
        <dbReference type="EMBL" id="EAR23395.1"/>
    </source>
</evidence>
<evidence type="ECO:0000256" key="5">
    <source>
        <dbReference type="ARBA" id="ARBA00023136"/>
    </source>
</evidence>
<proteinExistence type="predicted"/>
<comment type="caution">
    <text evidence="8">The sequence shown here is derived from an EMBL/GenBank/DDBJ whole genome shotgun (WGS) entry which is preliminary data.</text>
</comment>
<dbReference type="EMBL" id="AAOF01000001">
    <property type="protein sequence ID" value="EAR23395.1"/>
    <property type="molecule type" value="Genomic_DNA"/>
</dbReference>
<name>A4BM57_9GAMM</name>
<evidence type="ECO:0000256" key="3">
    <source>
        <dbReference type="ARBA" id="ARBA00022692"/>
    </source>
</evidence>
<gene>
    <name evidence="8" type="ORF">NB231_16283</name>
</gene>
<feature type="domain" description="Lipopolysaccharide assembly protein A" evidence="7">
    <location>
        <begin position="24"/>
        <end position="79"/>
    </location>
</feature>
<protein>
    <recommendedName>
        <fullName evidence="7">Lipopolysaccharide assembly protein A domain-containing protein</fullName>
    </recommendedName>
</protein>
<dbReference type="STRING" id="314278.NB231_16283"/>
<reference evidence="8 9" key="1">
    <citation type="submission" date="2006-02" db="EMBL/GenBank/DDBJ databases">
        <authorList>
            <person name="Waterbury J."/>
            <person name="Ferriera S."/>
            <person name="Johnson J."/>
            <person name="Kravitz S."/>
            <person name="Halpern A."/>
            <person name="Remington K."/>
            <person name="Beeson K."/>
            <person name="Tran B."/>
            <person name="Rogers Y.-H."/>
            <person name="Friedman R."/>
            <person name="Venter J.C."/>
        </authorList>
    </citation>
    <scope>NUCLEOTIDE SEQUENCE [LARGE SCALE GENOMIC DNA]</scope>
    <source>
        <strain evidence="8 9">Nb-231</strain>
    </source>
</reference>
<dbReference type="InterPro" id="IPR023271">
    <property type="entry name" value="Aquaporin-like"/>
</dbReference>
<dbReference type="eggNOG" id="COG5416">
    <property type="taxonomic scope" value="Bacteria"/>
</dbReference>
<dbReference type="RefSeq" id="WP_005004634.1">
    <property type="nucleotide sequence ID" value="NZ_CH672427.1"/>
</dbReference>
<evidence type="ECO:0000256" key="6">
    <source>
        <dbReference type="SAM" id="Phobius"/>
    </source>
</evidence>
<dbReference type="AlphaFoldDB" id="A4BM57"/>
<comment type="subcellular location">
    <subcellularLocation>
        <location evidence="1">Membrane</location>
        <topology evidence="1">Multi-pass membrane protein</topology>
    </subcellularLocation>
</comment>
<dbReference type="HOGENOM" id="CLU_160072_5_1_6"/>
<feature type="transmembrane region" description="Helical" evidence="6">
    <location>
        <begin position="43"/>
        <end position="65"/>
    </location>
</feature>
<evidence type="ECO:0000256" key="2">
    <source>
        <dbReference type="ARBA" id="ARBA00022475"/>
    </source>
</evidence>
<evidence type="ECO:0000313" key="9">
    <source>
        <dbReference type="Proteomes" id="UP000003374"/>
    </source>
</evidence>
<dbReference type="GO" id="GO:0005886">
    <property type="term" value="C:plasma membrane"/>
    <property type="evidence" value="ECO:0007669"/>
    <property type="project" value="InterPro"/>
</dbReference>
<keyword evidence="4 6" id="KW-1133">Transmembrane helix</keyword>
<sequence length="98" mass="10706">MRRLVDLVAILIIVVLGLSFAMLNTEVTHLNYYFGSIRTPLSLLLIAALFVGAVLGALSTVGLLLRQRAEIARLRRRSKVEHKVLSEHGKLPLGGTSS</sequence>
<dbReference type="Proteomes" id="UP000003374">
    <property type="component" value="Unassembled WGS sequence"/>
</dbReference>
<feature type="transmembrane region" description="Helical" evidence="6">
    <location>
        <begin position="7"/>
        <end position="23"/>
    </location>
</feature>
<evidence type="ECO:0000259" key="7">
    <source>
        <dbReference type="Pfam" id="PF06305"/>
    </source>
</evidence>
<dbReference type="Pfam" id="PF06305">
    <property type="entry name" value="LapA_dom"/>
    <property type="match status" value="1"/>
</dbReference>
<dbReference type="InterPro" id="IPR010445">
    <property type="entry name" value="LapA_dom"/>
</dbReference>